<dbReference type="EMBL" id="CP012752">
    <property type="protein sequence ID" value="ALG10578.1"/>
    <property type="molecule type" value="Genomic_DNA"/>
</dbReference>
<proteinExistence type="predicted"/>
<keyword evidence="2" id="KW-1185">Reference proteome</keyword>
<gene>
    <name evidence="1" type="ORF">AOZ06_30060</name>
</gene>
<organism evidence="1 2">
    <name type="scientific">Kibdelosporangium phytohabitans</name>
    <dbReference type="NCBI Taxonomy" id="860235"/>
    <lineage>
        <taxon>Bacteria</taxon>
        <taxon>Bacillati</taxon>
        <taxon>Actinomycetota</taxon>
        <taxon>Actinomycetes</taxon>
        <taxon>Pseudonocardiales</taxon>
        <taxon>Pseudonocardiaceae</taxon>
        <taxon>Kibdelosporangium</taxon>
    </lineage>
</organism>
<evidence type="ECO:0000313" key="2">
    <source>
        <dbReference type="Proteomes" id="UP000063699"/>
    </source>
</evidence>
<evidence type="ECO:0000313" key="1">
    <source>
        <dbReference type="EMBL" id="ALG10578.1"/>
    </source>
</evidence>
<name>A0A0N9I3F0_9PSEU</name>
<sequence length="77" mass="8800">MRILAESQIDDVLGNEFRRAVRTTWRTRKTDVDSRGICAMRTVVDRVLAERRDDLEPAQGRAGRRLVPIGHDPLMSP</sequence>
<reference evidence="1 2" key="1">
    <citation type="submission" date="2015-07" db="EMBL/GenBank/DDBJ databases">
        <title>Genome sequencing of Kibdelosporangium phytohabitans.</title>
        <authorList>
            <person name="Qin S."/>
            <person name="Xing K."/>
        </authorList>
    </citation>
    <scope>NUCLEOTIDE SEQUENCE [LARGE SCALE GENOMIC DNA]</scope>
    <source>
        <strain evidence="1 2">KLBMP1111</strain>
    </source>
</reference>
<dbReference type="RefSeq" id="WP_054292481.1">
    <property type="nucleotide sequence ID" value="NZ_CP012752.1"/>
</dbReference>
<dbReference type="KEGG" id="kphy:AOZ06_30060"/>
<dbReference type="AlphaFoldDB" id="A0A0N9I3F0"/>
<protein>
    <submittedName>
        <fullName evidence="1">Uncharacterized protein</fullName>
    </submittedName>
</protein>
<accession>A0A0N9I3F0</accession>
<dbReference type="Proteomes" id="UP000063699">
    <property type="component" value="Chromosome"/>
</dbReference>